<dbReference type="EMBL" id="LT558120">
    <property type="protein sequence ID" value="SAM80334.1"/>
    <property type="molecule type" value="Genomic_DNA"/>
</dbReference>
<organism evidence="2 3">
    <name type="scientific">Ustilago bromivora</name>
    <dbReference type="NCBI Taxonomy" id="307758"/>
    <lineage>
        <taxon>Eukaryota</taxon>
        <taxon>Fungi</taxon>
        <taxon>Dikarya</taxon>
        <taxon>Basidiomycota</taxon>
        <taxon>Ustilaginomycotina</taxon>
        <taxon>Ustilaginomycetes</taxon>
        <taxon>Ustilaginales</taxon>
        <taxon>Ustilaginaceae</taxon>
        <taxon>Ustilago</taxon>
    </lineage>
</organism>
<gene>
    <name evidence="2" type="ORF">UBRO_20048</name>
</gene>
<sequence>MFRARSRGGATLSATGNADLSSSNAGEANQTDQKGSAQGNEGSSLAKETACLSSCCFSSAVLANNSSMYRSQHKKKHGKDQLFWAPLKRVGSHLDDDVVPLLISRRQARSTSVSVFSLLASFASEKRVRESLEPHIRPRIRSLSRHTPCSPPFATFAIFESCTVEALQELCKVTRAKQKQIQPGYPAIRLSGCTRPTKQTRMIMQLRMLTHPSSSFDRCCTRLLLGGTSDE</sequence>
<proteinExistence type="predicted"/>
<dbReference type="Proteomes" id="UP000179920">
    <property type="component" value="Chromosome IV"/>
</dbReference>
<reference evidence="3" key="1">
    <citation type="submission" date="2016-04" db="EMBL/GenBank/DDBJ databases">
        <authorList>
            <person name="Guldener U."/>
            <person name="Guldener U."/>
        </authorList>
    </citation>
    <scope>NUCLEOTIDE SEQUENCE [LARGE SCALE GENOMIC DNA]</scope>
    <source>
        <strain evidence="3">UB2112</strain>
    </source>
</reference>
<dbReference type="AlphaFoldDB" id="A0A1K0G131"/>
<name>A0A1K0G131_9BASI</name>
<evidence type="ECO:0000313" key="2">
    <source>
        <dbReference type="EMBL" id="SAM80334.1"/>
    </source>
</evidence>
<protein>
    <submittedName>
        <fullName evidence="2">Uncharacterized protein</fullName>
    </submittedName>
</protein>
<evidence type="ECO:0000256" key="1">
    <source>
        <dbReference type="SAM" id="MobiDB-lite"/>
    </source>
</evidence>
<evidence type="ECO:0000313" key="3">
    <source>
        <dbReference type="Proteomes" id="UP000179920"/>
    </source>
</evidence>
<feature type="compositionally biased region" description="Polar residues" evidence="1">
    <location>
        <begin position="12"/>
        <end position="42"/>
    </location>
</feature>
<accession>A0A1K0G131</accession>
<feature type="region of interest" description="Disordered" evidence="1">
    <location>
        <begin position="1"/>
        <end position="42"/>
    </location>
</feature>